<dbReference type="InterPro" id="IPR033417">
    <property type="entry name" value="CHASE8"/>
</dbReference>
<dbReference type="Pfam" id="PF00512">
    <property type="entry name" value="HisKA"/>
    <property type="match status" value="1"/>
</dbReference>
<dbReference type="Gene3D" id="3.30.565.10">
    <property type="entry name" value="Histidine kinase-like ATPase, C-terminal domain"/>
    <property type="match status" value="1"/>
</dbReference>
<dbReference type="SMART" id="SM00388">
    <property type="entry name" value="HisKA"/>
    <property type="match status" value="1"/>
</dbReference>
<feature type="transmembrane region" description="Helical" evidence="8">
    <location>
        <begin position="160"/>
        <end position="180"/>
    </location>
</feature>
<dbReference type="Gene3D" id="1.10.287.130">
    <property type="match status" value="1"/>
</dbReference>
<evidence type="ECO:0000256" key="8">
    <source>
        <dbReference type="SAM" id="Phobius"/>
    </source>
</evidence>
<evidence type="ECO:0000259" key="10">
    <source>
        <dbReference type="PROSITE" id="PS50885"/>
    </source>
</evidence>
<comment type="catalytic activity">
    <reaction evidence="1">
        <text>ATP + protein L-histidine = ADP + protein N-phospho-L-histidine.</text>
        <dbReference type="EC" id="2.7.13.3"/>
    </reaction>
</comment>
<name>A0A1T5BXJ9_9SPHI</name>
<dbReference type="OrthoDB" id="594725at2"/>
<dbReference type="Pfam" id="PF17152">
    <property type="entry name" value="CHASE8"/>
    <property type="match status" value="1"/>
</dbReference>
<evidence type="ECO:0000256" key="3">
    <source>
        <dbReference type="ARBA" id="ARBA00012438"/>
    </source>
</evidence>
<evidence type="ECO:0000259" key="9">
    <source>
        <dbReference type="PROSITE" id="PS50109"/>
    </source>
</evidence>
<dbReference type="AlphaFoldDB" id="A0A1T5BXJ9"/>
<dbReference type="InterPro" id="IPR003594">
    <property type="entry name" value="HATPase_dom"/>
</dbReference>
<dbReference type="PANTHER" id="PTHR43711">
    <property type="entry name" value="TWO-COMPONENT HISTIDINE KINASE"/>
    <property type="match status" value="1"/>
</dbReference>
<accession>A0A1T5BXJ9</accession>
<comment type="subcellular location">
    <subcellularLocation>
        <location evidence="2">Membrane</location>
    </subcellularLocation>
</comment>
<organism evidence="11 12">
    <name type="scientific">Daejeonella lutea</name>
    <dbReference type="NCBI Taxonomy" id="572036"/>
    <lineage>
        <taxon>Bacteria</taxon>
        <taxon>Pseudomonadati</taxon>
        <taxon>Bacteroidota</taxon>
        <taxon>Sphingobacteriia</taxon>
        <taxon>Sphingobacteriales</taxon>
        <taxon>Sphingobacteriaceae</taxon>
        <taxon>Daejeonella</taxon>
    </lineage>
</organism>
<feature type="domain" description="Histidine kinase" evidence="9">
    <location>
        <begin position="244"/>
        <end position="457"/>
    </location>
</feature>
<dbReference type="InterPro" id="IPR003660">
    <property type="entry name" value="HAMP_dom"/>
</dbReference>
<reference evidence="12" key="1">
    <citation type="submission" date="2017-02" db="EMBL/GenBank/DDBJ databases">
        <authorList>
            <person name="Varghese N."/>
            <person name="Submissions S."/>
        </authorList>
    </citation>
    <scope>NUCLEOTIDE SEQUENCE [LARGE SCALE GENOMIC DNA]</scope>
    <source>
        <strain evidence="12">DSM 22385</strain>
    </source>
</reference>
<dbReference type="PROSITE" id="PS50109">
    <property type="entry name" value="HIS_KIN"/>
    <property type="match status" value="1"/>
</dbReference>
<dbReference type="Proteomes" id="UP000189981">
    <property type="component" value="Unassembled WGS sequence"/>
</dbReference>
<keyword evidence="7" id="KW-0902">Two-component regulatory system</keyword>
<evidence type="ECO:0000256" key="5">
    <source>
        <dbReference type="ARBA" id="ARBA00022679"/>
    </source>
</evidence>
<dbReference type="EMBL" id="FUYR01000001">
    <property type="protein sequence ID" value="SKB51723.1"/>
    <property type="molecule type" value="Genomic_DNA"/>
</dbReference>
<proteinExistence type="predicted"/>
<keyword evidence="6 11" id="KW-0418">Kinase</keyword>
<dbReference type="SMART" id="SM00387">
    <property type="entry name" value="HATPase_c"/>
    <property type="match status" value="1"/>
</dbReference>
<dbReference type="CDD" id="cd00082">
    <property type="entry name" value="HisKA"/>
    <property type="match status" value="1"/>
</dbReference>
<dbReference type="InterPro" id="IPR004358">
    <property type="entry name" value="Sig_transdc_His_kin-like_C"/>
</dbReference>
<evidence type="ECO:0000256" key="2">
    <source>
        <dbReference type="ARBA" id="ARBA00004370"/>
    </source>
</evidence>
<evidence type="ECO:0000256" key="6">
    <source>
        <dbReference type="ARBA" id="ARBA00022777"/>
    </source>
</evidence>
<feature type="domain" description="HAMP" evidence="10">
    <location>
        <begin position="183"/>
        <end position="236"/>
    </location>
</feature>
<dbReference type="STRING" id="572036.SAMN05661099_1704"/>
<dbReference type="InterPro" id="IPR005467">
    <property type="entry name" value="His_kinase_dom"/>
</dbReference>
<dbReference type="PANTHER" id="PTHR43711:SF1">
    <property type="entry name" value="HISTIDINE KINASE 1"/>
    <property type="match status" value="1"/>
</dbReference>
<dbReference type="FunFam" id="3.30.565.10:FF:000006">
    <property type="entry name" value="Sensor histidine kinase WalK"/>
    <property type="match status" value="1"/>
</dbReference>
<dbReference type="Pfam" id="PF00672">
    <property type="entry name" value="HAMP"/>
    <property type="match status" value="1"/>
</dbReference>
<evidence type="ECO:0000256" key="7">
    <source>
        <dbReference type="ARBA" id="ARBA00023012"/>
    </source>
</evidence>
<gene>
    <name evidence="11" type="ORF">SAMN05661099_1704</name>
</gene>
<protein>
    <recommendedName>
        <fullName evidence="3">histidine kinase</fullName>
        <ecNumber evidence="3">2.7.13.3</ecNumber>
    </recommendedName>
</protein>
<dbReference type="InterPro" id="IPR036890">
    <property type="entry name" value="HATPase_C_sf"/>
</dbReference>
<dbReference type="InterPro" id="IPR003661">
    <property type="entry name" value="HisK_dim/P_dom"/>
</dbReference>
<keyword evidence="8" id="KW-0472">Membrane</keyword>
<dbReference type="CDD" id="cd06225">
    <property type="entry name" value="HAMP"/>
    <property type="match status" value="1"/>
</dbReference>
<dbReference type="SMART" id="SM00304">
    <property type="entry name" value="HAMP"/>
    <property type="match status" value="1"/>
</dbReference>
<dbReference type="GO" id="GO:0016020">
    <property type="term" value="C:membrane"/>
    <property type="evidence" value="ECO:0007669"/>
    <property type="project" value="UniProtKB-SubCell"/>
</dbReference>
<dbReference type="SUPFAM" id="SSF55874">
    <property type="entry name" value="ATPase domain of HSP90 chaperone/DNA topoisomerase II/histidine kinase"/>
    <property type="match status" value="1"/>
</dbReference>
<evidence type="ECO:0000313" key="11">
    <source>
        <dbReference type="EMBL" id="SKB51723.1"/>
    </source>
</evidence>
<evidence type="ECO:0000256" key="4">
    <source>
        <dbReference type="ARBA" id="ARBA00022553"/>
    </source>
</evidence>
<dbReference type="Pfam" id="PF02518">
    <property type="entry name" value="HATPase_c"/>
    <property type="match status" value="1"/>
</dbReference>
<evidence type="ECO:0000313" key="12">
    <source>
        <dbReference type="Proteomes" id="UP000189981"/>
    </source>
</evidence>
<dbReference type="PRINTS" id="PR00344">
    <property type="entry name" value="BCTRLSENSOR"/>
</dbReference>
<keyword evidence="5" id="KW-0808">Transferase</keyword>
<dbReference type="SUPFAM" id="SSF47384">
    <property type="entry name" value="Homodimeric domain of signal transducing histidine kinase"/>
    <property type="match status" value="1"/>
</dbReference>
<dbReference type="RefSeq" id="WP_079702146.1">
    <property type="nucleotide sequence ID" value="NZ_FUYR01000001.1"/>
</dbReference>
<keyword evidence="8" id="KW-0812">Transmembrane</keyword>
<dbReference type="SUPFAM" id="SSF158472">
    <property type="entry name" value="HAMP domain-like"/>
    <property type="match status" value="1"/>
</dbReference>
<dbReference type="PROSITE" id="PS50885">
    <property type="entry name" value="HAMP"/>
    <property type="match status" value="1"/>
</dbReference>
<keyword evidence="4" id="KW-0597">Phosphoprotein</keyword>
<dbReference type="GO" id="GO:0000155">
    <property type="term" value="F:phosphorelay sensor kinase activity"/>
    <property type="evidence" value="ECO:0007669"/>
    <property type="project" value="InterPro"/>
</dbReference>
<dbReference type="InterPro" id="IPR036097">
    <property type="entry name" value="HisK_dim/P_sf"/>
</dbReference>
<evidence type="ECO:0000256" key="1">
    <source>
        <dbReference type="ARBA" id="ARBA00000085"/>
    </source>
</evidence>
<keyword evidence="8" id="KW-1133">Transmembrane helix</keyword>
<feature type="transmembrane region" description="Helical" evidence="8">
    <location>
        <begin position="14"/>
        <end position="34"/>
    </location>
</feature>
<dbReference type="InterPro" id="IPR050736">
    <property type="entry name" value="Sensor_HK_Regulatory"/>
</dbReference>
<dbReference type="EC" id="2.7.13.3" evidence="3"/>
<sequence>MIGLRDFSIKNKLVLMQVLTCVLVLGLCFAAFVITDINGYKGRKVASTISFAQVIGSNSISAIQFLDNEAAEKTLFDLQEVETDVVNASIVDSRGKIFAAYTRPNQTTHVFKPPFRNRHWFDDQYLYVYKNIVDQQGQIFGTVCLQVELSQLEAIKKQKFEIAFVLLFVGIALAFLIAYLNQRYISAPILNLVNVMKQIRENSDYSRHVDVIGKDEISILSSEFNNLMDEVANSHRKKDEFIGIASHELKTPLTSVKLYLDALSKMKHEPLVHTFILKSKDGVKKLHNLILDLLDVSKIESGQLQLNHKDLSIDDLIDECIQDAQMNIVNHTILREGTKCDKIIHGDRDRLEQVLINLLSNAAKYSPNGTSIAVKTVTSDNDITVSVTDSGIGIAGSEHKKIFGRFYRAKDSNSVISGFGLGLYICSQIIKRHKGKIGVDSQEGKGSTFYFTLPLNGEQKLS</sequence>
<keyword evidence="12" id="KW-1185">Reference proteome</keyword>
<dbReference type="Gene3D" id="6.10.340.10">
    <property type="match status" value="1"/>
</dbReference>